<organism evidence="1 2">
    <name type="scientific">Microvirga aerilata</name>
    <dbReference type="NCBI Taxonomy" id="670292"/>
    <lineage>
        <taxon>Bacteria</taxon>
        <taxon>Pseudomonadati</taxon>
        <taxon>Pseudomonadota</taxon>
        <taxon>Alphaproteobacteria</taxon>
        <taxon>Hyphomicrobiales</taxon>
        <taxon>Methylobacteriaceae</taxon>
        <taxon>Microvirga</taxon>
    </lineage>
</organism>
<dbReference type="RefSeq" id="WP_202057434.1">
    <property type="nucleotide sequence ID" value="NZ_JAEQMY010000007.1"/>
</dbReference>
<comment type="caution">
    <text evidence="1">The sequence shown here is derived from an EMBL/GenBank/DDBJ whole genome shotgun (WGS) entry which is preliminary data.</text>
</comment>
<protein>
    <submittedName>
        <fullName evidence="1">Uncharacterized protein</fullName>
    </submittedName>
</protein>
<keyword evidence="2" id="KW-1185">Reference proteome</keyword>
<reference evidence="1" key="1">
    <citation type="submission" date="2021-01" db="EMBL/GenBank/DDBJ databases">
        <title>Microvirga sp.</title>
        <authorList>
            <person name="Kim M.K."/>
        </authorList>
    </citation>
    <scope>NUCLEOTIDE SEQUENCE</scope>
    <source>
        <strain evidence="1">5420S-16</strain>
    </source>
</reference>
<proteinExistence type="predicted"/>
<name>A0A937CZ88_9HYPH</name>
<evidence type="ECO:0000313" key="2">
    <source>
        <dbReference type="Proteomes" id="UP000605848"/>
    </source>
</evidence>
<dbReference type="Proteomes" id="UP000605848">
    <property type="component" value="Unassembled WGS sequence"/>
</dbReference>
<sequence>MPLSPDTLFYLRPVVHTPDLLERRLSRGCDENDGLRDYLMGQTSFPEAFASQEARDHARGHINGYIEFVQTTWAEAQAAGFDPSGIAVGPALGEDGFDVIAPMVVSAAVRKMQGTGDTRNIGGTIRHPARASITISRVQYEIELGGDSEAQVLAMPIYAEPSDPSQISETALWLQRAFAVWVDAWRNAGKIVWLDAARVRAGRRNPRQRGGQRP</sequence>
<dbReference type="EMBL" id="JAEQMY010000007">
    <property type="protein sequence ID" value="MBL0403742.1"/>
    <property type="molecule type" value="Genomic_DNA"/>
</dbReference>
<dbReference type="AlphaFoldDB" id="A0A937CZ88"/>
<accession>A0A937CZ88</accession>
<gene>
    <name evidence="1" type="ORF">JKG68_07185</name>
</gene>
<evidence type="ECO:0000313" key="1">
    <source>
        <dbReference type="EMBL" id="MBL0403742.1"/>
    </source>
</evidence>